<keyword evidence="4" id="KW-0804">Transcription</keyword>
<proteinExistence type="predicted"/>
<sequence length="132" mass="14953">MLIGAIAQLSGFSRDTIRYYERIGLLGLPRKARRENNYKEYTPAILSRLRAIKELKAIGYTLHEIQQVIESYEVGGLDCVTGKEQVLGKVRLIDEQIRQLQITKRQLLEAVAGCPDHCKIIAILDQTLMQNG</sequence>
<dbReference type="PANTHER" id="PTHR30204">
    <property type="entry name" value="REDOX-CYCLING DRUG-SENSING TRANSCRIPTIONAL ACTIVATOR SOXR"/>
    <property type="match status" value="1"/>
</dbReference>
<evidence type="ECO:0000256" key="1">
    <source>
        <dbReference type="ARBA" id="ARBA00022491"/>
    </source>
</evidence>
<keyword evidence="1" id="KW-0678">Repressor</keyword>
<organism evidence="6 7">
    <name type="scientific">Larkinella insperata</name>
    <dbReference type="NCBI Taxonomy" id="332158"/>
    <lineage>
        <taxon>Bacteria</taxon>
        <taxon>Pseudomonadati</taxon>
        <taxon>Bacteroidota</taxon>
        <taxon>Cytophagia</taxon>
        <taxon>Cytophagales</taxon>
        <taxon>Spirosomataceae</taxon>
        <taxon>Larkinella</taxon>
    </lineage>
</organism>
<gene>
    <name evidence="6" type="ORF">ACFQ4C_29900</name>
</gene>
<dbReference type="SMART" id="SM00422">
    <property type="entry name" value="HTH_MERR"/>
    <property type="match status" value="1"/>
</dbReference>
<keyword evidence="7" id="KW-1185">Reference proteome</keyword>
<dbReference type="RefSeq" id="WP_379885671.1">
    <property type="nucleotide sequence ID" value="NZ_JBHTLP010000044.1"/>
</dbReference>
<evidence type="ECO:0000313" key="6">
    <source>
        <dbReference type="EMBL" id="MFD1145377.1"/>
    </source>
</evidence>
<dbReference type="InterPro" id="IPR000551">
    <property type="entry name" value="MerR-type_HTH_dom"/>
</dbReference>
<protein>
    <submittedName>
        <fullName evidence="6">MerR family transcriptional regulator</fullName>
    </submittedName>
</protein>
<dbReference type="Pfam" id="PF13411">
    <property type="entry name" value="MerR_1"/>
    <property type="match status" value="1"/>
</dbReference>
<dbReference type="PANTHER" id="PTHR30204:SF69">
    <property type="entry name" value="MERR-FAMILY TRANSCRIPTIONAL REGULATOR"/>
    <property type="match status" value="1"/>
</dbReference>
<evidence type="ECO:0000256" key="3">
    <source>
        <dbReference type="ARBA" id="ARBA00023125"/>
    </source>
</evidence>
<reference evidence="7" key="1">
    <citation type="journal article" date="2019" name="Int. J. Syst. Evol. Microbiol.">
        <title>The Global Catalogue of Microorganisms (GCM) 10K type strain sequencing project: providing services to taxonomists for standard genome sequencing and annotation.</title>
        <authorList>
            <consortium name="The Broad Institute Genomics Platform"/>
            <consortium name="The Broad Institute Genome Sequencing Center for Infectious Disease"/>
            <person name="Wu L."/>
            <person name="Ma J."/>
        </authorList>
    </citation>
    <scope>NUCLEOTIDE SEQUENCE [LARGE SCALE GENOMIC DNA]</scope>
    <source>
        <strain evidence="7">CCUG 55608</strain>
    </source>
</reference>
<evidence type="ECO:0000256" key="2">
    <source>
        <dbReference type="ARBA" id="ARBA00023015"/>
    </source>
</evidence>
<dbReference type="EMBL" id="JBHTLP010000044">
    <property type="protein sequence ID" value="MFD1145377.1"/>
    <property type="molecule type" value="Genomic_DNA"/>
</dbReference>
<name>A0ABW3QFC1_9BACT</name>
<evidence type="ECO:0000313" key="7">
    <source>
        <dbReference type="Proteomes" id="UP001597116"/>
    </source>
</evidence>
<dbReference type="Gene3D" id="1.10.1660.10">
    <property type="match status" value="1"/>
</dbReference>
<dbReference type="SUPFAM" id="SSF46955">
    <property type="entry name" value="Putative DNA-binding domain"/>
    <property type="match status" value="1"/>
</dbReference>
<feature type="domain" description="HTH merR-type" evidence="5">
    <location>
        <begin position="1"/>
        <end position="71"/>
    </location>
</feature>
<accession>A0ABW3QFC1</accession>
<comment type="caution">
    <text evidence="6">The sequence shown here is derived from an EMBL/GenBank/DDBJ whole genome shotgun (WGS) entry which is preliminary data.</text>
</comment>
<dbReference type="InterPro" id="IPR009061">
    <property type="entry name" value="DNA-bd_dom_put_sf"/>
</dbReference>
<dbReference type="Proteomes" id="UP001597116">
    <property type="component" value="Unassembled WGS sequence"/>
</dbReference>
<dbReference type="PROSITE" id="PS50937">
    <property type="entry name" value="HTH_MERR_2"/>
    <property type="match status" value="1"/>
</dbReference>
<evidence type="ECO:0000256" key="4">
    <source>
        <dbReference type="ARBA" id="ARBA00023163"/>
    </source>
</evidence>
<dbReference type="InterPro" id="IPR047057">
    <property type="entry name" value="MerR_fam"/>
</dbReference>
<keyword evidence="2" id="KW-0805">Transcription regulation</keyword>
<evidence type="ECO:0000259" key="5">
    <source>
        <dbReference type="PROSITE" id="PS50937"/>
    </source>
</evidence>
<keyword evidence="3" id="KW-0238">DNA-binding</keyword>